<feature type="region of interest" description="Disordered" evidence="1">
    <location>
        <begin position="189"/>
        <end position="208"/>
    </location>
</feature>
<reference evidence="2" key="1">
    <citation type="journal article" date="2020" name="bioRxiv">
        <title>Comparative genomics of Chlamydomonas.</title>
        <authorList>
            <person name="Craig R.J."/>
            <person name="Hasan A.R."/>
            <person name="Ness R.W."/>
            <person name="Keightley P.D."/>
        </authorList>
    </citation>
    <scope>NUCLEOTIDE SEQUENCE</scope>
    <source>
        <strain evidence="2">CCAP 11/173</strain>
    </source>
</reference>
<dbReference type="EMBL" id="JAEHOD010000008">
    <property type="protein sequence ID" value="KAG2451439.1"/>
    <property type="molecule type" value="Genomic_DNA"/>
</dbReference>
<feature type="compositionally biased region" description="Low complexity" evidence="1">
    <location>
        <begin position="652"/>
        <end position="668"/>
    </location>
</feature>
<protein>
    <submittedName>
        <fullName evidence="2">Uncharacterized protein</fullName>
    </submittedName>
</protein>
<feature type="region of interest" description="Disordered" evidence="1">
    <location>
        <begin position="223"/>
        <end position="263"/>
    </location>
</feature>
<feature type="region of interest" description="Disordered" evidence="1">
    <location>
        <begin position="580"/>
        <end position="637"/>
    </location>
</feature>
<feature type="compositionally biased region" description="Basic and acidic residues" evidence="1">
    <location>
        <begin position="922"/>
        <end position="931"/>
    </location>
</feature>
<dbReference type="AlphaFoldDB" id="A0A835WP51"/>
<feature type="region of interest" description="Disordered" evidence="1">
    <location>
        <begin position="362"/>
        <end position="405"/>
    </location>
</feature>
<accession>A0A835WP51</accession>
<feature type="region of interest" description="Disordered" evidence="1">
    <location>
        <begin position="791"/>
        <end position="847"/>
    </location>
</feature>
<dbReference type="OrthoDB" id="10654244at2759"/>
<feature type="compositionally biased region" description="Acidic residues" evidence="1">
    <location>
        <begin position="59"/>
        <end position="82"/>
    </location>
</feature>
<feature type="compositionally biased region" description="Polar residues" evidence="1">
    <location>
        <begin position="586"/>
        <end position="598"/>
    </location>
</feature>
<organism evidence="2 3">
    <name type="scientific">Chlamydomonas schloesseri</name>
    <dbReference type="NCBI Taxonomy" id="2026947"/>
    <lineage>
        <taxon>Eukaryota</taxon>
        <taxon>Viridiplantae</taxon>
        <taxon>Chlorophyta</taxon>
        <taxon>core chlorophytes</taxon>
        <taxon>Chlorophyceae</taxon>
        <taxon>CS clade</taxon>
        <taxon>Chlamydomonadales</taxon>
        <taxon>Chlamydomonadaceae</taxon>
        <taxon>Chlamydomonas</taxon>
    </lineage>
</organism>
<keyword evidence="3" id="KW-1185">Reference proteome</keyword>
<evidence type="ECO:0000256" key="1">
    <source>
        <dbReference type="SAM" id="MobiDB-lite"/>
    </source>
</evidence>
<feature type="compositionally biased region" description="Pro residues" evidence="1">
    <location>
        <begin position="826"/>
        <end position="836"/>
    </location>
</feature>
<feature type="region of interest" description="Disordered" evidence="1">
    <location>
        <begin position="652"/>
        <end position="683"/>
    </location>
</feature>
<sequence>MDPDEPSELFAKALDEARNRKSYASAAGISRALRTCKSASRLMIEDFRRRAAGCKGLEDQDDDDEPIENDDSADSNDDEDDGGANAGAGNGVSGEFEVLVRRSAMSFTAGRLEVPPPASRQGPRGGTPGSSLSSSFTTTLTGASSWQQLPLGPGGPRGGVASASQVPLFDGDVVGPALASAGDVRLDGGSSGGSFSSKAAGSASASGRVGLPARAMTAARQRPAAGMPLAPTPRAALQPAPRDSVSSGGGTTAAAPASTSTSCSGGACGSVSGGGGCRGTSGGAAGGGTRNPALMLKMIEAAAASQAARRSGAAAGSSAARARGVQRSCPNLCIPLSVFDEAVASAPAAYAPADGIGCTTTSQRGAGAASPPASPAGADGTHNTAAAAVPPVPTSPSSSATRGIQPARAPSRLGLNAAAAAAAAAAAGAEDAGSCSSAGMPPPRGGGTLNGYGCSSSAASSAPGLSFILPQPPLPQPPQPQPPSSNSNAVLGGGAPLTTSGSGEAAFVTDGEDGRGALSPPVRRLRSITAAAAAGASAGASAGAGAAAGAGTGGSLSTLMGGLGSGGVISCGGRPVTPGTGAIAVSSPTAESWRTRQLSPGGKLLHVQATRSPPRRSTDIPLTAAGPPSPVGLGGRIARGSASFDLGSRPLAPAAGAPGGPAAASLTSSGGGGGGGSSGESAFASRLTAAPGAAEACGGATAGLTEPGGAWRGSVSSRSFTSVKAGGGALTLAPAVPGFGRFSSPPARSSGTGGAGSSARAGLLQPLAATACSGGGLDSISELAAAVPEGSTPACNARAPQPQMPSTPSPGGSGAGGRASPALLVPHPPTAPPPSAPSGAASPLSGFSRRSMQARAAVLLCPSPSGSSPFECRSDASSLKCGADDTGGGGASDTAAAADTAAGSPEQGPGTPVPSGGSRPGVMERLRGLFV</sequence>
<feature type="compositionally biased region" description="Low complexity" evidence="1">
    <location>
        <begin position="252"/>
        <end position="263"/>
    </location>
</feature>
<name>A0A835WP51_9CHLO</name>
<evidence type="ECO:0000313" key="2">
    <source>
        <dbReference type="EMBL" id="KAG2451439.1"/>
    </source>
</evidence>
<feature type="region of interest" description="Disordered" evidence="1">
    <location>
        <begin position="54"/>
        <end position="92"/>
    </location>
</feature>
<proteinExistence type="predicted"/>
<dbReference type="Proteomes" id="UP000613740">
    <property type="component" value="Unassembled WGS sequence"/>
</dbReference>
<feature type="compositionally biased region" description="Low complexity" evidence="1">
    <location>
        <begin position="129"/>
        <end position="151"/>
    </location>
</feature>
<feature type="compositionally biased region" description="Low complexity" evidence="1">
    <location>
        <begin position="892"/>
        <end position="904"/>
    </location>
</feature>
<comment type="caution">
    <text evidence="2">The sequence shown here is derived from an EMBL/GenBank/DDBJ whole genome shotgun (WGS) entry which is preliminary data.</text>
</comment>
<gene>
    <name evidence="2" type="ORF">HYH02_004037</name>
</gene>
<feature type="compositionally biased region" description="Low complexity" evidence="1">
    <location>
        <begin position="193"/>
        <end position="207"/>
    </location>
</feature>
<feature type="compositionally biased region" description="Gly residues" evidence="1">
    <location>
        <begin position="669"/>
        <end position="678"/>
    </location>
</feature>
<feature type="compositionally biased region" description="Low complexity" evidence="1">
    <location>
        <begin position="365"/>
        <end position="401"/>
    </location>
</feature>
<feature type="region of interest" description="Disordered" evidence="1">
    <location>
        <begin position="463"/>
        <end position="520"/>
    </location>
</feature>
<feature type="compositionally biased region" description="Pro residues" evidence="1">
    <location>
        <begin position="470"/>
        <end position="483"/>
    </location>
</feature>
<feature type="region of interest" description="Disordered" evidence="1">
    <location>
        <begin position="862"/>
        <end position="931"/>
    </location>
</feature>
<feature type="region of interest" description="Disordered" evidence="1">
    <location>
        <begin position="110"/>
        <end position="164"/>
    </location>
</feature>
<evidence type="ECO:0000313" key="3">
    <source>
        <dbReference type="Proteomes" id="UP000613740"/>
    </source>
</evidence>